<dbReference type="SUPFAM" id="SSF52402">
    <property type="entry name" value="Adenine nucleotide alpha hydrolases-like"/>
    <property type="match status" value="1"/>
</dbReference>
<dbReference type="InterPro" id="IPR006016">
    <property type="entry name" value="UspA"/>
</dbReference>
<name>A0A7Z7I1U8_9BURK</name>
<dbReference type="Pfam" id="PF00582">
    <property type="entry name" value="Usp"/>
    <property type="match status" value="1"/>
</dbReference>
<dbReference type="Gene3D" id="3.40.50.620">
    <property type="entry name" value="HUPs"/>
    <property type="match status" value="1"/>
</dbReference>
<dbReference type="OrthoDB" id="8564780at2"/>
<evidence type="ECO:0000313" key="2">
    <source>
        <dbReference type="EMBL" id="SOE45712.1"/>
    </source>
</evidence>
<protein>
    <submittedName>
        <fullName evidence="2">Nucleotide-binding universal stress protein, UspA family</fullName>
    </submittedName>
</protein>
<dbReference type="AlphaFoldDB" id="A0A7Z7I1U8"/>
<reference evidence="2 3" key="1">
    <citation type="submission" date="2017-09" db="EMBL/GenBank/DDBJ databases">
        <authorList>
            <person name="Varghese N."/>
            <person name="Submissions S."/>
        </authorList>
    </citation>
    <scope>NUCLEOTIDE SEQUENCE [LARGE SCALE GENOMIC DNA]</scope>
    <source>
        <strain evidence="2 3">OK806</strain>
    </source>
</reference>
<organism evidence="2 3">
    <name type="scientific">Caballeronia arationis</name>
    <dbReference type="NCBI Taxonomy" id="1777142"/>
    <lineage>
        <taxon>Bacteria</taxon>
        <taxon>Pseudomonadati</taxon>
        <taxon>Pseudomonadota</taxon>
        <taxon>Betaproteobacteria</taxon>
        <taxon>Burkholderiales</taxon>
        <taxon>Burkholderiaceae</taxon>
        <taxon>Caballeronia</taxon>
    </lineage>
</organism>
<dbReference type="EMBL" id="OCSU01000001">
    <property type="protein sequence ID" value="SOE45712.1"/>
    <property type="molecule type" value="Genomic_DNA"/>
</dbReference>
<dbReference type="RefSeq" id="WP_062638738.1">
    <property type="nucleotide sequence ID" value="NZ_FCOG02000039.1"/>
</dbReference>
<proteinExistence type="predicted"/>
<evidence type="ECO:0000259" key="1">
    <source>
        <dbReference type="Pfam" id="PF00582"/>
    </source>
</evidence>
<dbReference type="InterPro" id="IPR014729">
    <property type="entry name" value="Rossmann-like_a/b/a_fold"/>
</dbReference>
<keyword evidence="3" id="KW-1185">Reference proteome</keyword>
<gene>
    <name evidence="2" type="ORF">SAMN05446927_0057</name>
</gene>
<sequence>MFSIDRILLCYDGTASGQASLRCGSALVRQLNAEAHLLAVLECCCGAGGFDPLPAVEFDLDEKTAMAILHEGVERLRASTAAATGHLLLGNPVDEVSRLANIVRADLIVIGQSPGSAFARGWTSDNSTLLLRRVTCGVLFESASVASV</sequence>
<feature type="domain" description="UspA" evidence="1">
    <location>
        <begin position="5"/>
        <end position="139"/>
    </location>
</feature>
<dbReference type="CDD" id="cd00293">
    <property type="entry name" value="USP-like"/>
    <property type="match status" value="1"/>
</dbReference>
<comment type="caution">
    <text evidence="2">The sequence shown here is derived from an EMBL/GenBank/DDBJ whole genome shotgun (WGS) entry which is preliminary data.</text>
</comment>
<dbReference type="Proteomes" id="UP000219522">
    <property type="component" value="Unassembled WGS sequence"/>
</dbReference>
<accession>A0A7Z7I1U8</accession>
<evidence type="ECO:0000313" key="3">
    <source>
        <dbReference type="Proteomes" id="UP000219522"/>
    </source>
</evidence>